<evidence type="ECO:0000256" key="1">
    <source>
        <dbReference type="ARBA" id="ARBA00017473"/>
    </source>
</evidence>
<dbReference type="HAMAP" id="MF_00061">
    <property type="entry name" value="IspE"/>
    <property type="match status" value="1"/>
</dbReference>
<dbReference type="GO" id="GO:0050515">
    <property type="term" value="F:4-(cytidine 5'-diphospho)-2-C-methyl-D-erythritol kinase activity"/>
    <property type="evidence" value="ECO:0007669"/>
    <property type="project" value="UniProtKB-UniRule"/>
</dbReference>
<dbReference type="Gene3D" id="3.30.230.10">
    <property type="match status" value="1"/>
</dbReference>
<gene>
    <name evidence="6 8" type="primary">ispE</name>
    <name evidence="8" type="ORF">HLVA_20580</name>
</gene>
<dbReference type="InterPro" id="IPR014721">
    <property type="entry name" value="Ribsml_uS5_D2-typ_fold_subgr"/>
</dbReference>
<dbReference type="RefSeq" id="WP_307904379.1">
    <property type="nucleotide sequence ID" value="NZ_AP027059.1"/>
</dbReference>
<evidence type="ECO:0000256" key="4">
    <source>
        <dbReference type="ARBA" id="ARBA00022777"/>
    </source>
</evidence>
<dbReference type="PANTHER" id="PTHR43527">
    <property type="entry name" value="4-DIPHOSPHOCYTIDYL-2-C-METHYL-D-ERYTHRITOL KINASE, CHLOROPLASTIC"/>
    <property type="match status" value="1"/>
</dbReference>
<comment type="pathway">
    <text evidence="6">Isoprenoid biosynthesis; isopentenyl diphosphate biosynthesis via DXP pathway; isopentenyl diphosphate from 1-deoxy-D-xylulose 5-phosphate: step 3/6.</text>
</comment>
<evidence type="ECO:0000256" key="3">
    <source>
        <dbReference type="ARBA" id="ARBA00022741"/>
    </source>
</evidence>
<evidence type="ECO:0000313" key="8">
    <source>
        <dbReference type="EMBL" id="BDU51489.1"/>
    </source>
</evidence>
<comment type="function">
    <text evidence="6">Catalyzes the phosphorylation of the position 2 hydroxy group of 4-diphosphocytidyl-2C-methyl-D-erythritol.</text>
</comment>
<dbReference type="Pfam" id="PF00288">
    <property type="entry name" value="GHMP_kinases_N"/>
    <property type="match status" value="1"/>
</dbReference>
<name>A0AAU9DVS8_9FUSO</name>
<sequence length="287" mass="32822">MGTVSVESNAKINIGLNVLEKLENGYHRLEMIMVPINLYDRLEIKFSGELGELIISSNKKDIPTGKENIIYKIYNEFYKKIGIKKEKIEVNLIKNIPSQAGLGGGSSDGAFFLKELNCYYKNILKEEELLEIGLKIGADIPFFIINKPALVKGIGEKIEVINIIKNFDIILIKPDFGVSTKLAYENVLEQDNMKISNIKKIIKGLKNDNLKLIVDNIENNLQQNMYKKSKDIRDFEKKLKDILDVRFNMSGSGSCYYILARKDKSKNIELKLKKEFPSYFININEII</sequence>
<dbReference type="Proteomes" id="UP001321582">
    <property type="component" value="Chromosome"/>
</dbReference>
<feature type="domain" description="GHMP kinase N-terminal" evidence="7">
    <location>
        <begin position="68"/>
        <end position="144"/>
    </location>
</feature>
<evidence type="ECO:0000313" key="9">
    <source>
        <dbReference type="Proteomes" id="UP001321582"/>
    </source>
</evidence>
<keyword evidence="9" id="KW-1185">Reference proteome</keyword>
<evidence type="ECO:0000256" key="2">
    <source>
        <dbReference type="ARBA" id="ARBA00022679"/>
    </source>
</evidence>
<protein>
    <recommendedName>
        <fullName evidence="1 6">4-diphosphocytidyl-2-C-methyl-D-erythritol kinase</fullName>
        <shortName evidence="6">CMK</shortName>
        <ecNumber evidence="6">2.7.1.148</ecNumber>
    </recommendedName>
    <alternativeName>
        <fullName evidence="6">4-(cytidine-5'-diphospho)-2-C-methyl-D-erythritol kinase</fullName>
    </alternativeName>
</protein>
<dbReference type="PIRSF" id="PIRSF010376">
    <property type="entry name" value="IspE"/>
    <property type="match status" value="1"/>
</dbReference>
<evidence type="ECO:0000256" key="6">
    <source>
        <dbReference type="HAMAP-Rule" id="MF_00061"/>
    </source>
</evidence>
<comment type="similarity">
    <text evidence="6">Belongs to the GHMP kinase family. IspE subfamily.</text>
</comment>
<evidence type="ECO:0000259" key="7">
    <source>
        <dbReference type="Pfam" id="PF00288"/>
    </source>
</evidence>
<dbReference type="GO" id="GO:0019288">
    <property type="term" value="P:isopentenyl diphosphate biosynthetic process, methylerythritol 4-phosphate pathway"/>
    <property type="evidence" value="ECO:0007669"/>
    <property type="project" value="UniProtKB-UniRule"/>
</dbReference>
<dbReference type="Gene3D" id="3.30.70.890">
    <property type="entry name" value="GHMP kinase, C-terminal domain"/>
    <property type="match status" value="1"/>
</dbReference>
<dbReference type="PANTHER" id="PTHR43527:SF2">
    <property type="entry name" value="4-DIPHOSPHOCYTIDYL-2-C-METHYL-D-ERYTHRITOL KINASE, CHLOROPLASTIC"/>
    <property type="match status" value="1"/>
</dbReference>
<dbReference type="KEGG" id="haby:HLVA_20580"/>
<dbReference type="GO" id="GO:0016114">
    <property type="term" value="P:terpenoid biosynthetic process"/>
    <property type="evidence" value="ECO:0007669"/>
    <property type="project" value="UniProtKB-UniRule"/>
</dbReference>
<dbReference type="AlphaFoldDB" id="A0AAU9DVS8"/>
<dbReference type="NCBIfam" id="TIGR00154">
    <property type="entry name" value="ispE"/>
    <property type="match status" value="1"/>
</dbReference>
<keyword evidence="4 6" id="KW-0418">Kinase</keyword>
<dbReference type="InterPro" id="IPR020568">
    <property type="entry name" value="Ribosomal_Su5_D2-typ_SF"/>
</dbReference>
<keyword evidence="2 6" id="KW-0808">Transferase</keyword>
<dbReference type="SUPFAM" id="SSF55060">
    <property type="entry name" value="GHMP Kinase, C-terminal domain"/>
    <property type="match status" value="1"/>
</dbReference>
<comment type="catalytic activity">
    <reaction evidence="6">
        <text>4-CDP-2-C-methyl-D-erythritol + ATP = 4-CDP-2-C-methyl-D-erythritol 2-phosphate + ADP + H(+)</text>
        <dbReference type="Rhea" id="RHEA:18437"/>
        <dbReference type="ChEBI" id="CHEBI:15378"/>
        <dbReference type="ChEBI" id="CHEBI:30616"/>
        <dbReference type="ChEBI" id="CHEBI:57823"/>
        <dbReference type="ChEBI" id="CHEBI:57919"/>
        <dbReference type="ChEBI" id="CHEBI:456216"/>
        <dbReference type="EC" id="2.7.1.148"/>
    </reaction>
</comment>
<feature type="binding site" evidence="6">
    <location>
        <begin position="97"/>
        <end position="107"/>
    </location>
    <ligand>
        <name>ATP</name>
        <dbReference type="ChEBI" id="CHEBI:30616"/>
    </ligand>
</feature>
<dbReference type="EC" id="2.7.1.148" evidence="6"/>
<dbReference type="InterPro" id="IPR004424">
    <property type="entry name" value="IspE"/>
</dbReference>
<evidence type="ECO:0000256" key="5">
    <source>
        <dbReference type="ARBA" id="ARBA00022840"/>
    </source>
</evidence>
<keyword evidence="5 6" id="KW-0067">ATP-binding</keyword>
<keyword evidence="3 6" id="KW-0547">Nucleotide-binding</keyword>
<reference evidence="8 9" key="1">
    <citation type="submission" date="2022-11" db="EMBL/GenBank/DDBJ databases">
        <title>Haliovirga abyssi gen. nov., sp. nov., a mesophilic fermentative bacterium isolated from the Iheya North hydrothermal field and the proposal of Haliovirgaceae fam. nov.</title>
        <authorList>
            <person name="Miyazaki U."/>
            <person name="Tame A."/>
            <person name="Miyazaki J."/>
            <person name="Takai K."/>
            <person name="Sawayama S."/>
            <person name="Kitajima M."/>
            <person name="Okamoto A."/>
            <person name="Nakagawa S."/>
        </authorList>
    </citation>
    <scope>NUCLEOTIDE SEQUENCE [LARGE SCALE GENOMIC DNA]</scope>
    <source>
        <strain evidence="8 9">IC12</strain>
    </source>
</reference>
<proteinExistence type="inferred from homology"/>
<dbReference type="EMBL" id="AP027059">
    <property type="protein sequence ID" value="BDU51489.1"/>
    <property type="molecule type" value="Genomic_DNA"/>
</dbReference>
<organism evidence="8 9">
    <name type="scientific">Haliovirga abyssi</name>
    <dbReference type="NCBI Taxonomy" id="2996794"/>
    <lineage>
        <taxon>Bacteria</taxon>
        <taxon>Fusobacteriati</taxon>
        <taxon>Fusobacteriota</taxon>
        <taxon>Fusobacteriia</taxon>
        <taxon>Fusobacteriales</taxon>
        <taxon>Haliovirgaceae</taxon>
        <taxon>Haliovirga</taxon>
    </lineage>
</organism>
<dbReference type="InterPro" id="IPR036554">
    <property type="entry name" value="GHMP_kinase_C_sf"/>
</dbReference>
<feature type="active site" evidence="6">
    <location>
        <position position="11"/>
    </location>
</feature>
<feature type="active site" evidence="6">
    <location>
        <position position="139"/>
    </location>
</feature>
<dbReference type="InterPro" id="IPR006204">
    <property type="entry name" value="GHMP_kinase_N_dom"/>
</dbReference>
<dbReference type="SUPFAM" id="SSF54211">
    <property type="entry name" value="Ribosomal protein S5 domain 2-like"/>
    <property type="match status" value="1"/>
</dbReference>
<keyword evidence="6" id="KW-0414">Isoprene biosynthesis</keyword>
<dbReference type="GO" id="GO:0005524">
    <property type="term" value="F:ATP binding"/>
    <property type="evidence" value="ECO:0007669"/>
    <property type="project" value="UniProtKB-UniRule"/>
</dbReference>
<accession>A0AAU9DVS8</accession>